<proteinExistence type="predicted"/>
<dbReference type="EMBL" id="FQVB01000018">
    <property type="protein sequence ID" value="SHF46494.1"/>
    <property type="molecule type" value="Genomic_DNA"/>
</dbReference>
<evidence type="ECO:0000313" key="1">
    <source>
        <dbReference type="EMBL" id="SHF46494.1"/>
    </source>
</evidence>
<dbReference type="Proteomes" id="UP000184076">
    <property type="component" value="Unassembled WGS sequence"/>
</dbReference>
<gene>
    <name evidence="1" type="ORF">SAMN02745206_02036</name>
</gene>
<dbReference type="STRING" id="1121391.SAMN02745206_02036"/>
<evidence type="ECO:0000313" key="2">
    <source>
        <dbReference type="Proteomes" id="UP000184076"/>
    </source>
</evidence>
<sequence>MATPLFTTSVWNSPWPGDAPPREAILPSGLSEDIPSIRYADYFAALEAALGSHDLKPLRSALASVCGETIPAEAVEHVHLESVKHGAFYHVARMEVTVGGRRISLVMNVAVSDRGRAALEREWRALGRVVESPGGPFFPRCHHKGEFHCEDVEGKMHPASYFLAEWFEGYHEFHLQPLRQGGQGLHVWDGSPRGRLLVGSEAAAVYREGARILTLCLDRATFEQIFPWHHAAGDMVVRCGNGEPSVRMISARDYRTLVPAGRAPHERTAAAMAFFYGLAVRLRVDREQGTGRLVWADAGWVRSMVEGFWSGWREAKPRAGEAETDALRRALLGFSAEDWTAFGQYLLDDLIVDPEESSFIASRLEDHAKELAVALGESLE</sequence>
<protein>
    <submittedName>
        <fullName evidence="1">Uncharacterized protein</fullName>
    </submittedName>
</protein>
<reference evidence="2" key="1">
    <citation type="submission" date="2016-11" db="EMBL/GenBank/DDBJ databases">
        <authorList>
            <person name="Varghese N."/>
            <person name="Submissions S."/>
        </authorList>
    </citation>
    <scope>NUCLEOTIDE SEQUENCE [LARGE SCALE GENOMIC DNA]</scope>
    <source>
        <strain evidence="2">DSM 9756</strain>
    </source>
</reference>
<keyword evidence="2" id="KW-1185">Reference proteome</keyword>
<dbReference type="RefSeq" id="WP_073038966.1">
    <property type="nucleotide sequence ID" value="NZ_FQVB01000018.1"/>
</dbReference>
<dbReference type="OrthoDB" id="5494762at2"/>
<name>A0A1M5BVA5_9BACT</name>
<organism evidence="1 2">
    <name type="scientific">Desulfacinum infernum DSM 9756</name>
    <dbReference type="NCBI Taxonomy" id="1121391"/>
    <lineage>
        <taxon>Bacteria</taxon>
        <taxon>Pseudomonadati</taxon>
        <taxon>Thermodesulfobacteriota</taxon>
        <taxon>Syntrophobacteria</taxon>
        <taxon>Syntrophobacterales</taxon>
        <taxon>Syntrophobacteraceae</taxon>
        <taxon>Desulfacinum</taxon>
    </lineage>
</organism>
<accession>A0A1M5BVA5</accession>
<dbReference type="AlphaFoldDB" id="A0A1M5BVA5"/>